<dbReference type="Proteomes" id="UP000283269">
    <property type="component" value="Unassembled WGS sequence"/>
</dbReference>
<protein>
    <submittedName>
        <fullName evidence="1">Uncharacterized protein</fullName>
    </submittedName>
</protein>
<name>A0A409XQH1_PSICY</name>
<organism evidence="1 2">
    <name type="scientific">Psilocybe cyanescens</name>
    <dbReference type="NCBI Taxonomy" id="93625"/>
    <lineage>
        <taxon>Eukaryota</taxon>
        <taxon>Fungi</taxon>
        <taxon>Dikarya</taxon>
        <taxon>Basidiomycota</taxon>
        <taxon>Agaricomycotina</taxon>
        <taxon>Agaricomycetes</taxon>
        <taxon>Agaricomycetidae</taxon>
        <taxon>Agaricales</taxon>
        <taxon>Agaricineae</taxon>
        <taxon>Strophariaceae</taxon>
        <taxon>Psilocybe</taxon>
    </lineage>
</organism>
<sequence>MGTRCAMDFQDPVPFSCISTVGWLSVSYWACMSSTSTSSLLLPRRGTTAINSHRFNLPIRLLRNPTNNPPQIQSYTRITLAPSQIPNTSTALTTSGIRGGAQKRVAMTVCITSMYGLWVVQRQ</sequence>
<gene>
    <name evidence="1" type="ORF">CVT25_000115</name>
</gene>
<dbReference type="EMBL" id="NHYD01000892">
    <property type="protein sequence ID" value="PPQ92951.1"/>
    <property type="molecule type" value="Genomic_DNA"/>
</dbReference>
<keyword evidence="2" id="KW-1185">Reference proteome</keyword>
<comment type="caution">
    <text evidence="1">The sequence shown here is derived from an EMBL/GenBank/DDBJ whole genome shotgun (WGS) entry which is preliminary data.</text>
</comment>
<dbReference type="AlphaFoldDB" id="A0A409XQH1"/>
<reference evidence="1 2" key="1">
    <citation type="journal article" date="2018" name="Evol. Lett.">
        <title>Horizontal gene cluster transfer increased hallucinogenic mushroom diversity.</title>
        <authorList>
            <person name="Reynolds H.T."/>
            <person name="Vijayakumar V."/>
            <person name="Gluck-Thaler E."/>
            <person name="Korotkin H.B."/>
            <person name="Matheny P.B."/>
            <person name="Slot J.C."/>
        </authorList>
    </citation>
    <scope>NUCLEOTIDE SEQUENCE [LARGE SCALE GENOMIC DNA]</scope>
    <source>
        <strain evidence="1 2">2631</strain>
    </source>
</reference>
<dbReference type="InParanoid" id="A0A409XQH1"/>
<evidence type="ECO:0000313" key="2">
    <source>
        <dbReference type="Proteomes" id="UP000283269"/>
    </source>
</evidence>
<accession>A0A409XQH1</accession>
<proteinExistence type="predicted"/>
<evidence type="ECO:0000313" key="1">
    <source>
        <dbReference type="EMBL" id="PPQ92951.1"/>
    </source>
</evidence>